<evidence type="ECO:0000313" key="2">
    <source>
        <dbReference type="Proteomes" id="UP000095594"/>
    </source>
</evidence>
<sequence length="257" mass="30133">MSVNIKKLYNDPLYIRNIDNPTEDEQIEAVKRNGMVIKFINNPSNVVKREAILNNPLCIEYIEDLPEELAILAVQLLWNSIKYVKNLTNNIMREAVKSKGWAIQFIENPPEEIKLLAVEKDFDAIKYIKNPSEEVQIRAIETYWGAIRFIDNPTLEARRCAIKIDEESINYIMNYDFDDLKIFIGDNINIVKYVYDSIDIDTILEIIKEKICKDDIDNKYMRDFLELEVLEMDKIDFVKNYGSKNTKMTLIDYKLGL</sequence>
<name>A0A174EUA8_9CLOT</name>
<proteinExistence type="predicted"/>
<dbReference type="OrthoDB" id="9803563at2"/>
<dbReference type="RefSeq" id="WP_055265266.1">
    <property type="nucleotide sequence ID" value="NZ_CABIXQ010000009.1"/>
</dbReference>
<dbReference type="EMBL" id="CYZX01000009">
    <property type="protein sequence ID" value="CUO41543.1"/>
    <property type="molecule type" value="Genomic_DNA"/>
</dbReference>
<accession>A0A174EUA8</accession>
<reference evidence="1 2" key="1">
    <citation type="submission" date="2015-09" db="EMBL/GenBank/DDBJ databases">
        <authorList>
            <consortium name="Pathogen Informatics"/>
        </authorList>
    </citation>
    <scope>NUCLEOTIDE SEQUENCE [LARGE SCALE GENOMIC DNA]</scope>
    <source>
        <strain evidence="1 2">2789STDY5834856</strain>
    </source>
</reference>
<evidence type="ECO:0000313" key="1">
    <source>
        <dbReference type="EMBL" id="CUO41543.1"/>
    </source>
</evidence>
<evidence type="ECO:0008006" key="3">
    <source>
        <dbReference type="Google" id="ProtNLM"/>
    </source>
</evidence>
<dbReference type="Proteomes" id="UP000095594">
    <property type="component" value="Unassembled WGS sequence"/>
</dbReference>
<organism evidence="1 2">
    <name type="scientific">Clostridium disporicum</name>
    <dbReference type="NCBI Taxonomy" id="84024"/>
    <lineage>
        <taxon>Bacteria</taxon>
        <taxon>Bacillati</taxon>
        <taxon>Bacillota</taxon>
        <taxon>Clostridia</taxon>
        <taxon>Eubacteriales</taxon>
        <taxon>Clostridiaceae</taxon>
        <taxon>Clostridium</taxon>
    </lineage>
</organism>
<gene>
    <name evidence="1" type="ORF">ERS852471_01517</name>
</gene>
<protein>
    <recommendedName>
        <fullName evidence="3">DUF4116 domain-containing protein</fullName>
    </recommendedName>
</protein>
<dbReference type="AlphaFoldDB" id="A0A174EUA8"/>